<protein>
    <recommendedName>
        <fullName evidence="1">RES domain-containing protein</fullName>
    </recommendedName>
</protein>
<organism evidence="2">
    <name type="scientific">hydrothermal vent metagenome</name>
    <dbReference type="NCBI Taxonomy" id="652676"/>
    <lineage>
        <taxon>unclassified sequences</taxon>
        <taxon>metagenomes</taxon>
        <taxon>ecological metagenomes</taxon>
    </lineage>
</organism>
<dbReference type="Pfam" id="PF08808">
    <property type="entry name" value="RES"/>
    <property type="match status" value="1"/>
</dbReference>
<accession>A0A3B0WB38</accession>
<name>A0A3B0WB38_9ZZZZ</name>
<dbReference type="AlphaFoldDB" id="A0A3B0WB38"/>
<dbReference type="InterPro" id="IPR014914">
    <property type="entry name" value="RES_dom"/>
</dbReference>
<sequence>MDDAFSQYFNSHTKKTALANTVFRIVESDLHIATLKITDSLTDQMRLEALIDNIKPKTNHTNKHYLLTTPFRYPPLKHGSRMGDQAMGSFFYGSLKPETCLVECAYYRFLFLSDLSVPFDEPLNNNFLLFSASVASLKALDLTSSHYEPISEQLVNRKDYSFTQKIGRWAVVERDFNLIKFNSARHQGGINFAIATLKCIKSRKPKIHSRLACVSTDQKVIFEYQGQLINIPKTVMQEAVGL</sequence>
<evidence type="ECO:0000313" key="2">
    <source>
        <dbReference type="EMBL" id="VAW46559.1"/>
    </source>
</evidence>
<gene>
    <name evidence="2" type="ORF">MNBD_GAMMA02-1682</name>
</gene>
<dbReference type="EMBL" id="UOFA01000292">
    <property type="protein sequence ID" value="VAW46559.1"/>
    <property type="molecule type" value="Genomic_DNA"/>
</dbReference>
<feature type="domain" description="RES" evidence="1">
    <location>
        <begin position="70"/>
        <end position="206"/>
    </location>
</feature>
<reference evidence="2" key="1">
    <citation type="submission" date="2018-06" db="EMBL/GenBank/DDBJ databases">
        <authorList>
            <person name="Zhirakovskaya E."/>
        </authorList>
    </citation>
    <scope>NUCLEOTIDE SEQUENCE</scope>
</reference>
<evidence type="ECO:0000259" key="1">
    <source>
        <dbReference type="SMART" id="SM00953"/>
    </source>
</evidence>
<dbReference type="SMART" id="SM00953">
    <property type="entry name" value="RES"/>
    <property type="match status" value="1"/>
</dbReference>
<proteinExistence type="predicted"/>